<dbReference type="AlphaFoldDB" id="Q4SVU6"/>
<reference evidence="3" key="2">
    <citation type="submission" date="2004-02" db="EMBL/GenBank/DDBJ databases">
        <authorList>
            <consortium name="Genoscope"/>
            <consortium name="Whitehead Institute Centre for Genome Research"/>
        </authorList>
    </citation>
    <scope>NUCLEOTIDE SEQUENCE</scope>
</reference>
<accession>Q4SVU6</accession>
<dbReference type="GO" id="GO:0008104">
    <property type="term" value="P:intracellular protein localization"/>
    <property type="evidence" value="ECO:0007669"/>
    <property type="project" value="TreeGrafter"/>
</dbReference>
<feature type="domain" description="DUF4704" evidence="2">
    <location>
        <begin position="1"/>
        <end position="103"/>
    </location>
</feature>
<proteinExistence type="predicted"/>
<feature type="non-terminal residue" evidence="3">
    <location>
        <position position="264"/>
    </location>
</feature>
<dbReference type="EMBL" id="CAAE01013721">
    <property type="protein sequence ID" value="CAF95236.1"/>
    <property type="molecule type" value="Genomic_DNA"/>
</dbReference>
<dbReference type="OrthoDB" id="26681at2759"/>
<feature type="domain" description="DUF4704" evidence="2">
    <location>
        <begin position="130"/>
        <end position="262"/>
    </location>
</feature>
<dbReference type="GO" id="GO:0016020">
    <property type="term" value="C:membrane"/>
    <property type="evidence" value="ECO:0007669"/>
    <property type="project" value="TreeGrafter"/>
</dbReference>
<comment type="caution">
    <text evidence="3">The sequence shown here is derived from an EMBL/GenBank/DDBJ whole genome shotgun (WGS) entry which is preliminary data.</text>
</comment>
<sequence length="264" mass="30687">QDENIHDVLQLLVALMSEHPASMIPAFDQRNGIRVICKLLASKSESIRVQALKVLGYFLKHLGHKRKVEIMHTHSLFTLLGERLMMHTNTVSITTYNTLYEVTSLQKPDFKDLTPRWLLTTCFNPRPSAQILTEQVCTQVVHKPHPEPDSTIKIQNPMILKVVATLLKNSSPSSELMEVRRLFLSDMIKLFSNSRENRRCLLQCSVWQDWMFSLGYINPKNPEEQKITEMVYNIFRILLYHAIKYEWGGWRVWVDTLSIAHSKV</sequence>
<feature type="non-terminal residue" evidence="3">
    <location>
        <position position="1"/>
    </location>
</feature>
<organism evidence="3">
    <name type="scientific">Tetraodon nigroviridis</name>
    <name type="common">Spotted green pufferfish</name>
    <name type="synonym">Chelonodon nigroviridis</name>
    <dbReference type="NCBI Taxonomy" id="99883"/>
    <lineage>
        <taxon>Eukaryota</taxon>
        <taxon>Metazoa</taxon>
        <taxon>Chordata</taxon>
        <taxon>Craniata</taxon>
        <taxon>Vertebrata</taxon>
        <taxon>Euteleostomi</taxon>
        <taxon>Actinopterygii</taxon>
        <taxon>Neopterygii</taxon>
        <taxon>Teleostei</taxon>
        <taxon>Neoteleostei</taxon>
        <taxon>Acanthomorphata</taxon>
        <taxon>Eupercaria</taxon>
        <taxon>Tetraodontiformes</taxon>
        <taxon>Tetradontoidea</taxon>
        <taxon>Tetraodontidae</taxon>
        <taxon>Tetraodon</taxon>
    </lineage>
</organism>
<dbReference type="GO" id="GO:0019901">
    <property type="term" value="F:protein kinase binding"/>
    <property type="evidence" value="ECO:0007669"/>
    <property type="project" value="TreeGrafter"/>
</dbReference>
<dbReference type="InterPro" id="IPR016024">
    <property type="entry name" value="ARM-type_fold"/>
</dbReference>
<reference evidence="3" key="1">
    <citation type="journal article" date="2004" name="Nature">
        <title>Genome duplication in the teleost fish Tetraodon nigroviridis reveals the early vertebrate proto-karyotype.</title>
        <authorList>
            <person name="Jaillon O."/>
            <person name="Aury J.-M."/>
            <person name="Brunet F."/>
            <person name="Petit J.-L."/>
            <person name="Stange-Thomann N."/>
            <person name="Mauceli E."/>
            <person name="Bouneau L."/>
            <person name="Fischer C."/>
            <person name="Ozouf-Costaz C."/>
            <person name="Bernot A."/>
            <person name="Nicaud S."/>
            <person name="Jaffe D."/>
            <person name="Fisher S."/>
            <person name="Lutfalla G."/>
            <person name="Dossat C."/>
            <person name="Segurens B."/>
            <person name="Dasilva C."/>
            <person name="Salanoubat M."/>
            <person name="Levy M."/>
            <person name="Boudet N."/>
            <person name="Castellano S."/>
            <person name="Anthouard V."/>
            <person name="Jubin C."/>
            <person name="Castelli V."/>
            <person name="Katinka M."/>
            <person name="Vacherie B."/>
            <person name="Biemont C."/>
            <person name="Skalli Z."/>
            <person name="Cattolico L."/>
            <person name="Poulain J."/>
            <person name="De Berardinis V."/>
            <person name="Cruaud C."/>
            <person name="Duprat S."/>
            <person name="Brottier P."/>
            <person name="Coutanceau J.-P."/>
            <person name="Gouzy J."/>
            <person name="Parra G."/>
            <person name="Lardier G."/>
            <person name="Chapple C."/>
            <person name="McKernan K.J."/>
            <person name="McEwan P."/>
            <person name="Bosak S."/>
            <person name="Kellis M."/>
            <person name="Volff J.-N."/>
            <person name="Guigo R."/>
            <person name="Zody M.C."/>
            <person name="Mesirov J."/>
            <person name="Lindblad-Toh K."/>
            <person name="Birren B."/>
            <person name="Nusbaum C."/>
            <person name="Kahn D."/>
            <person name="Robinson-Rechavi M."/>
            <person name="Laudet V."/>
            <person name="Schachter V."/>
            <person name="Quetier F."/>
            <person name="Saurin W."/>
            <person name="Scarpelli C."/>
            <person name="Wincker P."/>
            <person name="Lander E.S."/>
            <person name="Weissenbach J."/>
            <person name="Roest Crollius H."/>
        </authorList>
    </citation>
    <scope>NUCLEOTIDE SEQUENCE [LARGE SCALE GENOMIC DNA]</scope>
</reference>
<dbReference type="InterPro" id="IPR031570">
    <property type="entry name" value="NBEA/BDCP_DUF4704"/>
</dbReference>
<dbReference type="SUPFAM" id="SSF48371">
    <property type="entry name" value="ARM repeat"/>
    <property type="match status" value="1"/>
</dbReference>
<protein>
    <submittedName>
        <fullName evidence="3">(spotted green pufferfish) hypothetical protein</fullName>
    </submittedName>
</protein>
<gene>
    <name evidence="3" type="ORF">GSTENG00011812001</name>
</gene>
<dbReference type="Pfam" id="PF15787">
    <property type="entry name" value="DUF4704"/>
    <property type="match status" value="2"/>
</dbReference>
<dbReference type="PANTHER" id="PTHR13743:SF62">
    <property type="entry name" value="NEUROBEACHIN"/>
    <property type="match status" value="1"/>
</dbReference>
<dbReference type="PANTHER" id="PTHR13743">
    <property type="entry name" value="BEIGE/BEACH-RELATED"/>
    <property type="match status" value="1"/>
</dbReference>
<name>Q4SVU6_TETNG</name>
<keyword evidence="1" id="KW-0853">WD repeat</keyword>
<dbReference type="InterPro" id="IPR050865">
    <property type="entry name" value="BEACH_Domain"/>
</dbReference>
<evidence type="ECO:0000313" key="3">
    <source>
        <dbReference type="EMBL" id="CAF95236.1"/>
    </source>
</evidence>
<evidence type="ECO:0000256" key="1">
    <source>
        <dbReference type="ARBA" id="ARBA00022574"/>
    </source>
</evidence>
<dbReference type="KEGG" id="tng:GSTEN00011812G001"/>
<dbReference type="GO" id="GO:0005829">
    <property type="term" value="C:cytosol"/>
    <property type="evidence" value="ECO:0007669"/>
    <property type="project" value="TreeGrafter"/>
</dbReference>
<evidence type="ECO:0000259" key="2">
    <source>
        <dbReference type="Pfam" id="PF15787"/>
    </source>
</evidence>